<dbReference type="Pfam" id="PF01027">
    <property type="entry name" value="Bax1-I"/>
    <property type="match status" value="1"/>
</dbReference>
<evidence type="ECO:0000313" key="8">
    <source>
        <dbReference type="Proteomes" id="UP001591681"/>
    </source>
</evidence>
<dbReference type="EMBL" id="JBHFQA010000020">
    <property type="protein sequence ID" value="KAL2081492.1"/>
    <property type="molecule type" value="Genomic_DNA"/>
</dbReference>
<keyword evidence="2 5" id="KW-0812">Transmembrane</keyword>
<evidence type="ECO:0000256" key="2">
    <source>
        <dbReference type="ARBA" id="ARBA00022692"/>
    </source>
</evidence>
<keyword evidence="4 5" id="KW-0472">Membrane</keyword>
<name>A0ABD1J309_9TELE</name>
<comment type="subcellular location">
    <subcellularLocation>
        <location evidence="1">Membrane</location>
        <topology evidence="1">Multi-pass membrane protein</topology>
    </subcellularLocation>
</comment>
<feature type="transmembrane region" description="Helical" evidence="5">
    <location>
        <begin position="104"/>
        <end position="125"/>
    </location>
</feature>
<keyword evidence="8" id="KW-1185">Reference proteome</keyword>
<feature type="transmembrane region" description="Helical" evidence="5">
    <location>
        <begin position="224"/>
        <end position="248"/>
    </location>
</feature>
<proteinExistence type="inferred from homology"/>
<feature type="transmembrane region" description="Helical" evidence="5">
    <location>
        <begin position="254"/>
        <end position="275"/>
    </location>
</feature>
<evidence type="ECO:0000313" key="7">
    <source>
        <dbReference type="EMBL" id="KAL2081492.1"/>
    </source>
</evidence>
<evidence type="ECO:0000256" key="1">
    <source>
        <dbReference type="ARBA" id="ARBA00004141"/>
    </source>
</evidence>
<organism evidence="7 8">
    <name type="scientific">Coilia grayii</name>
    <name type="common">Gray's grenadier anchovy</name>
    <dbReference type="NCBI Taxonomy" id="363190"/>
    <lineage>
        <taxon>Eukaryota</taxon>
        <taxon>Metazoa</taxon>
        <taxon>Chordata</taxon>
        <taxon>Craniata</taxon>
        <taxon>Vertebrata</taxon>
        <taxon>Euteleostomi</taxon>
        <taxon>Actinopterygii</taxon>
        <taxon>Neopterygii</taxon>
        <taxon>Teleostei</taxon>
        <taxon>Clupei</taxon>
        <taxon>Clupeiformes</taxon>
        <taxon>Clupeoidei</taxon>
        <taxon>Engraulidae</taxon>
        <taxon>Coilinae</taxon>
        <taxon>Coilia</taxon>
    </lineage>
</organism>
<feature type="transmembrane region" description="Helical" evidence="5">
    <location>
        <begin position="287"/>
        <end position="309"/>
    </location>
</feature>
<feature type="transmembrane region" description="Helical" evidence="5">
    <location>
        <begin position="137"/>
        <end position="155"/>
    </location>
</feature>
<evidence type="ECO:0000256" key="5">
    <source>
        <dbReference type="RuleBase" id="RU004379"/>
    </source>
</evidence>
<dbReference type="PANTHER" id="PTHR23291:SF35">
    <property type="entry name" value="PROTEIN LIFEGUARD 3"/>
    <property type="match status" value="1"/>
</dbReference>
<dbReference type="AlphaFoldDB" id="A0ABD1J309"/>
<dbReference type="GO" id="GO:0016020">
    <property type="term" value="C:membrane"/>
    <property type="evidence" value="ECO:0007669"/>
    <property type="project" value="UniProtKB-SubCell"/>
</dbReference>
<gene>
    <name evidence="7" type="ORF">ACEWY4_023345</name>
</gene>
<reference evidence="7 8" key="1">
    <citation type="submission" date="2024-09" db="EMBL/GenBank/DDBJ databases">
        <title>A chromosome-level genome assembly of Gray's grenadier anchovy, Coilia grayii.</title>
        <authorList>
            <person name="Fu Z."/>
        </authorList>
    </citation>
    <scope>NUCLEOTIDE SEQUENCE [LARGE SCALE GENOMIC DNA]</scope>
    <source>
        <strain evidence="7">G4</strain>
        <tissue evidence="7">Muscle</tissue>
    </source>
</reference>
<dbReference type="CDD" id="cd10428">
    <property type="entry name" value="LFG_like"/>
    <property type="match status" value="1"/>
</dbReference>
<comment type="caution">
    <text evidence="7">The sequence shown here is derived from an EMBL/GenBank/DDBJ whole genome shotgun (WGS) entry which is preliminary data.</text>
</comment>
<comment type="similarity">
    <text evidence="5">Belongs to the BI1 family.</text>
</comment>
<feature type="transmembrane region" description="Helical" evidence="5">
    <location>
        <begin position="194"/>
        <end position="212"/>
    </location>
</feature>
<evidence type="ECO:0000256" key="4">
    <source>
        <dbReference type="ARBA" id="ARBA00023136"/>
    </source>
</evidence>
<keyword evidence="3 5" id="KW-1133">Transmembrane helix</keyword>
<dbReference type="InterPro" id="IPR006214">
    <property type="entry name" value="Bax_inhibitor_1-related"/>
</dbReference>
<sequence>MWKSDLPPSYEESSDHPPAGHGYPAYGARPPAMPYPSHPGPQPHTGARQGPGYAAPGFPSIIPTFRSSPGYNDHSMGFSGGTGDCDYSAVWDSKAVRHAFIRKVYLILAAQLIFTVSIVAVFVFVHPVRMFVIQNPAMYWASFVVYFVVYIVLSCCEAARRRHPGNLVLLFVFTLALAYMTGTISSYYNTKAVFLALGITAIVCVAVTIFSFQTKVDFTACGGLFCVLGIVMMVTGIIAAIVLAFQYIPWLHMLYAAIGAVVFTLFLAYDTQLLVGNRTHAISPEEYVYGALTLYVDIVQIFLFMLQLIGSSE</sequence>
<feature type="transmembrane region" description="Helical" evidence="5">
    <location>
        <begin position="167"/>
        <end position="188"/>
    </location>
</feature>
<evidence type="ECO:0000256" key="6">
    <source>
        <dbReference type="SAM" id="MobiDB-lite"/>
    </source>
</evidence>
<evidence type="ECO:0000256" key="3">
    <source>
        <dbReference type="ARBA" id="ARBA00022989"/>
    </source>
</evidence>
<feature type="region of interest" description="Disordered" evidence="6">
    <location>
        <begin position="1"/>
        <end position="49"/>
    </location>
</feature>
<accession>A0ABD1J309</accession>
<dbReference type="PANTHER" id="PTHR23291">
    <property type="entry name" value="BAX INHIBITOR-RELATED"/>
    <property type="match status" value="1"/>
</dbReference>
<feature type="compositionally biased region" description="Pro residues" evidence="6">
    <location>
        <begin position="31"/>
        <end position="42"/>
    </location>
</feature>
<dbReference type="Proteomes" id="UP001591681">
    <property type="component" value="Unassembled WGS sequence"/>
</dbReference>
<protein>
    <submittedName>
        <fullName evidence="7">Uncharacterized protein</fullName>
    </submittedName>
</protein>